<keyword evidence="1" id="KW-0472">Membrane</keyword>
<sequence>MVQRNITIAIIIIVLFLLLALAGFAIWAVNNHVSFFSKKKEADAESADGH</sequence>
<keyword evidence="3" id="KW-1185">Reference proteome</keyword>
<feature type="transmembrane region" description="Helical" evidence="1">
    <location>
        <begin position="6"/>
        <end position="29"/>
    </location>
</feature>
<organism evidence="2 3">
    <name type="scientific">Penicillium solitum</name>
    <dbReference type="NCBI Taxonomy" id="60172"/>
    <lineage>
        <taxon>Eukaryota</taxon>
        <taxon>Fungi</taxon>
        <taxon>Dikarya</taxon>
        <taxon>Ascomycota</taxon>
        <taxon>Pezizomycotina</taxon>
        <taxon>Eurotiomycetes</taxon>
        <taxon>Eurotiomycetidae</taxon>
        <taxon>Eurotiales</taxon>
        <taxon>Aspergillaceae</taxon>
        <taxon>Penicillium</taxon>
    </lineage>
</organism>
<keyword evidence="1" id="KW-1133">Transmembrane helix</keyword>
<gene>
    <name evidence="2" type="ORF">PENSOL_c001G09736</name>
</gene>
<comment type="caution">
    <text evidence="2">The sequence shown here is derived from an EMBL/GenBank/DDBJ whole genome shotgun (WGS) entry which is preliminary data.</text>
</comment>
<dbReference type="Proteomes" id="UP000191612">
    <property type="component" value="Unassembled WGS sequence"/>
</dbReference>
<reference evidence="3" key="1">
    <citation type="journal article" date="2017" name="Nat. Microbiol.">
        <title>Global analysis of biosynthetic gene clusters reveals vast potential of secondary metabolite production in Penicillium species.</title>
        <authorList>
            <person name="Nielsen J.C."/>
            <person name="Grijseels S."/>
            <person name="Prigent S."/>
            <person name="Ji B."/>
            <person name="Dainat J."/>
            <person name="Nielsen K.F."/>
            <person name="Frisvad J.C."/>
            <person name="Workman M."/>
            <person name="Nielsen J."/>
        </authorList>
    </citation>
    <scope>NUCLEOTIDE SEQUENCE [LARGE SCALE GENOMIC DNA]</scope>
    <source>
        <strain evidence="3">IBT 29525</strain>
    </source>
</reference>
<accession>A0A1V6RQU9</accession>
<proteinExistence type="predicted"/>
<dbReference type="AlphaFoldDB" id="A0A1V6RQU9"/>
<name>A0A1V6RQU9_9EURO</name>
<protein>
    <submittedName>
        <fullName evidence="2">Uncharacterized protein</fullName>
    </submittedName>
</protein>
<dbReference type="EMBL" id="MDYO01000001">
    <property type="protein sequence ID" value="OQE03793.1"/>
    <property type="molecule type" value="Genomic_DNA"/>
</dbReference>
<evidence type="ECO:0000313" key="2">
    <source>
        <dbReference type="EMBL" id="OQE03793.1"/>
    </source>
</evidence>
<evidence type="ECO:0000256" key="1">
    <source>
        <dbReference type="SAM" id="Phobius"/>
    </source>
</evidence>
<keyword evidence="1" id="KW-0812">Transmembrane</keyword>
<evidence type="ECO:0000313" key="3">
    <source>
        <dbReference type="Proteomes" id="UP000191612"/>
    </source>
</evidence>